<sequence>MRRDRGAVLVVSSLLLLVLMVIALALTGASRNVIQAEVASAARSRVLQQLHGALDGFIERQRLARADSLLLTNSGEVSEADAVFAVQHGVSFITEGPCQRQQAADAGSHFVCRINQVRSSKRYGKGGRGQQSITTGVQQQVLVVGN</sequence>
<proteinExistence type="predicted"/>
<keyword evidence="2" id="KW-1185">Reference proteome</keyword>
<protein>
    <recommendedName>
        <fullName evidence="3">Type IV pilus assembly protein PilX</fullName>
    </recommendedName>
</protein>
<evidence type="ECO:0008006" key="3">
    <source>
        <dbReference type="Google" id="ProtNLM"/>
    </source>
</evidence>
<evidence type="ECO:0000313" key="2">
    <source>
        <dbReference type="Proteomes" id="UP000199527"/>
    </source>
</evidence>
<name>A0A1G8ZDV5_9GAMM</name>
<dbReference type="Proteomes" id="UP000199527">
    <property type="component" value="Unassembled WGS sequence"/>
</dbReference>
<organism evidence="1 2">
    <name type="scientific">Ferrimonas sediminum</name>
    <dbReference type="NCBI Taxonomy" id="718193"/>
    <lineage>
        <taxon>Bacteria</taxon>
        <taxon>Pseudomonadati</taxon>
        <taxon>Pseudomonadota</taxon>
        <taxon>Gammaproteobacteria</taxon>
        <taxon>Alteromonadales</taxon>
        <taxon>Ferrimonadaceae</taxon>
        <taxon>Ferrimonas</taxon>
    </lineage>
</organism>
<accession>A0A1G8ZDV5</accession>
<evidence type="ECO:0000313" key="1">
    <source>
        <dbReference type="EMBL" id="SDK12585.1"/>
    </source>
</evidence>
<dbReference type="AlphaFoldDB" id="A0A1G8ZDV5"/>
<dbReference type="RefSeq" id="WP_090367688.1">
    <property type="nucleotide sequence ID" value="NZ_FNEM01000019.1"/>
</dbReference>
<dbReference type="OrthoDB" id="6264043at2"/>
<reference evidence="2" key="1">
    <citation type="submission" date="2016-10" db="EMBL/GenBank/DDBJ databases">
        <authorList>
            <person name="Varghese N."/>
            <person name="Submissions S."/>
        </authorList>
    </citation>
    <scope>NUCLEOTIDE SEQUENCE [LARGE SCALE GENOMIC DNA]</scope>
    <source>
        <strain evidence="2">DSM 23317</strain>
    </source>
</reference>
<gene>
    <name evidence="1" type="ORF">SAMN04488540_11963</name>
</gene>
<dbReference type="EMBL" id="FNEM01000019">
    <property type="protein sequence ID" value="SDK12585.1"/>
    <property type="molecule type" value="Genomic_DNA"/>
</dbReference>